<proteinExistence type="predicted"/>
<gene>
    <name evidence="1" type="ORF">O6H91_19G001200</name>
</gene>
<sequence length="618" mass="70992">MIEEEREDLMKVKGQLKEEIDSLREHRLKVDHDVEELRNEKERFEKQWELLDERKERVQKEREHVELESKRVEKWLQDGEIRLKQEKKELWEKIDKEWESVFFEKQAFLIHIEKEKGMLFAAIQKEREEITRDMELHRTETERSLEEKRAEIEQQKAEVELKLAQTSHKETENIHFIQEHAHKERQDISRERQKLEKEKEKLAKQRAESELEWAEIKKDIEELTFQRQNLKEQREGLRLERKEALEEAGRLRKLKDEIERDTVELSDKSVIKQINYGEVLSPLCTQPMQDSKLNTKAPILVDGAEGSSGKVVTSTPPTPARFSWLQRCASIFFSPASMPRSDTFANPFARSNGNPFIRNETVLGDTVEFQMLSSPKDDPKTLRPSSARVKQSRSKGCSNYSQRYKNEFDSKGKARINRNLYLEGVNKDVKNLGDLEEDRQSSGGNIKLDNNLRGRNYYTAAAGEDGHGFVESMSEDNSRQQHSSVPLSENSAEMTGGKHCKKRLSSSKATSEQENFNLGTDSQKGGRKKRRQQESLLLKTSNAEHSLETAGATRYNFRNSTVASMMGAQSASAEDKGGAQFQPATTPKESQAICEYSPETISGASLADPANVIPSCSL</sequence>
<organism evidence="1 2">
    <name type="scientific">Diphasiastrum complanatum</name>
    <name type="common">Issler's clubmoss</name>
    <name type="synonym">Lycopodium complanatum</name>
    <dbReference type="NCBI Taxonomy" id="34168"/>
    <lineage>
        <taxon>Eukaryota</taxon>
        <taxon>Viridiplantae</taxon>
        <taxon>Streptophyta</taxon>
        <taxon>Embryophyta</taxon>
        <taxon>Tracheophyta</taxon>
        <taxon>Lycopodiopsida</taxon>
        <taxon>Lycopodiales</taxon>
        <taxon>Lycopodiaceae</taxon>
        <taxon>Lycopodioideae</taxon>
        <taxon>Diphasiastrum</taxon>
    </lineage>
</organism>
<comment type="caution">
    <text evidence="1">The sequence shown here is derived from an EMBL/GenBank/DDBJ whole genome shotgun (WGS) entry which is preliminary data.</text>
</comment>
<evidence type="ECO:0000313" key="1">
    <source>
        <dbReference type="EMBL" id="KAJ7520329.1"/>
    </source>
</evidence>
<reference evidence="2" key="1">
    <citation type="journal article" date="2024" name="Proc. Natl. Acad. Sci. U.S.A.">
        <title>Extraordinary preservation of gene collinearity over three hundred million years revealed in homosporous lycophytes.</title>
        <authorList>
            <person name="Li C."/>
            <person name="Wickell D."/>
            <person name="Kuo L.Y."/>
            <person name="Chen X."/>
            <person name="Nie B."/>
            <person name="Liao X."/>
            <person name="Peng D."/>
            <person name="Ji J."/>
            <person name="Jenkins J."/>
            <person name="Williams M."/>
            <person name="Shu S."/>
            <person name="Plott C."/>
            <person name="Barry K."/>
            <person name="Rajasekar S."/>
            <person name="Grimwood J."/>
            <person name="Han X."/>
            <person name="Sun S."/>
            <person name="Hou Z."/>
            <person name="He W."/>
            <person name="Dai G."/>
            <person name="Sun C."/>
            <person name="Schmutz J."/>
            <person name="Leebens-Mack J.H."/>
            <person name="Li F.W."/>
            <person name="Wang L."/>
        </authorList>
    </citation>
    <scope>NUCLEOTIDE SEQUENCE [LARGE SCALE GENOMIC DNA]</scope>
    <source>
        <strain evidence="2">cv. PW_Plant_1</strain>
    </source>
</reference>
<protein>
    <submittedName>
        <fullName evidence="1">Uncharacterized protein</fullName>
    </submittedName>
</protein>
<name>A0ACC2ATH4_DIPCM</name>
<evidence type="ECO:0000313" key="2">
    <source>
        <dbReference type="Proteomes" id="UP001162992"/>
    </source>
</evidence>
<dbReference type="Proteomes" id="UP001162992">
    <property type="component" value="Chromosome 19"/>
</dbReference>
<keyword evidence="2" id="KW-1185">Reference proteome</keyword>
<accession>A0ACC2ATH4</accession>
<dbReference type="EMBL" id="CM055110">
    <property type="protein sequence ID" value="KAJ7520329.1"/>
    <property type="molecule type" value="Genomic_DNA"/>
</dbReference>